<name>A0A1J0VZN8_9NOCA</name>
<dbReference type="GO" id="GO:0006355">
    <property type="term" value="P:regulation of DNA-templated transcription"/>
    <property type="evidence" value="ECO:0007669"/>
    <property type="project" value="InterPro"/>
</dbReference>
<keyword evidence="2" id="KW-0238">DNA-binding</keyword>
<evidence type="ECO:0008006" key="9">
    <source>
        <dbReference type="Google" id="ProtNLM"/>
    </source>
</evidence>
<dbReference type="OrthoDB" id="9808843at2"/>
<dbReference type="GO" id="GO:0003677">
    <property type="term" value="F:DNA binding"/>
    <property type="evidence" value="ECO:0007669"/>
    <property type="project" value="UniProtKB-KW"/>
</dbReference>
<sequence>MTIRVLLADDEAMIRAGIRAILGTDPGIEVVAEAADGHAAVESALAHRPDVVLMDVRMPRLDGLAAAAELRTAAPEIAVVARVGRGLSNQDIATELFLAEATVKAHVSTILRRLALRNRVQAAILAHEAGLSDS</sequence>
<proteinExistence type="predicted"/>
<dbReference type="RefSeq" id="WP_071930697.1">
    <property type="nucleotide sequence ID" value="NZ_CP018082.1"/>
</dbReference>
<dbReference type="Gene3D" id="1.10.10.10">
    <property type="entry name" value="Winged helix-like DNA-binding domain superfamily/Winged helix DNA-binding domain"/>
    <property type="match status" value="1"/>
</dbReference>
<dbReference type="PANTHER" id="PTHR43214:SF24">
    <property type="entry name" value="TRANSCRIPTIONAL REGULATORY PROTEIN NARL-RELATED"/>
    <property type="match status" value="1"/>
</dbReference>
<dbReference type="SMART" id="SM00448">
    <property type="entry name" value="REC"/>
    <property type="match status" value="1"/>
</dbReference>
<dbReference type="InterPro" id="IPR001789">
    <property type="entry name" value="Sig_transdc_resp-reg_receiver"/>
</dbReference>
<gene>
    <name evidence="7" type="ORF">BOX37_30420</name>
</gene>
<feature type="domain" description="HTH luxR-type" evidence="5">
    <location>
        <begin position="69"/>
        <end position="130"/>
    </location>
</feature>
<dbReference type="InterPro" id="IPR036388">
    <property type="entry name" value="WH-like_DNA-bd_sf"/>
</dbReference>
<evidence type="ECO:0000313" key="8">
    <source>
        <dbReference type="Proteomes" id="UP000183810"/>
    </source>
</evidence>
<dbReference type="PROSITE" id="PS50110">
    <property type="entry name" value="RESPONSE_REGULATORY"/>
    <property type="match status" value="1"/>
</dbReference>
<evidence type="ECO:0000259" key="6">
    <source>
        <dbReference type="PROSITE" id="PS50110"/>
    </source>
</evidence>
<keyword evidence="1" id="KW-0805">Transcription regulation</keyword>
<dbReference type="Proteomes" id="UP000183810">
    <property type="component" value="Chromosome"/>
</dbReference>
<accession>A0A1J0VZN8</accession>
<keyword evidence="3" id="KW-0804">Transcription</keyword>
<evidence type="ECO:0000259" key="5">
    <source>
        <dbReference type="PROSITE" id="PS50043"/>
    </source>
</evidence>
<organism evidence="7 8">
    <name type="scientific">Nocardia mangyaensis</name>
    <dbReference type="NCBI Taxonomy" id="2213200"/>
    <lineage>
        <taxon>Bacteria</taxon>
        <taxon>Bacillati</taxon>
        <taxon>Actinomycetota</taxon>
        <taxon>Actinomycetes</taxon>
        <taxon>Mycobacteriales</taxon>
        <taxon>Nocardiaceae</taxon>
        <taxon>Nocardia</taxon>
    </lineage>
</organism>
<dbReference type="CDD" id="cd06170">
    <property type="entry name" value="LuxR_C_like"/>
    <property type="match status" value="1"/>
</dbReference>
<reference evidence="7" key="1">
    <citation type="submission" date="2016-11" db="EMBL/GenBank/DDBJ databases">
        <authorList>
            <person name="Jaros S."/>
            <person name="Januszkiewicz K."/>
            <person name="Wedrychowicz H."/>
        </authorList>
    </citation>
    <scope>NUCLEOTIDE SEQUENCE [LARGE SCALE GENOMIC DNA]</scope>
    <source>
        <strain evidence="7">Y48</strain>
    </source>
</reference>
<dbReference type="PANTHER" id="PTHR43214">
    <property type="entry name" value="TWO-COMPONENT RESPONSE REGULATOR"/>
    <property type="match status" value="1"/>
</dbReference>
<evidence type="ECO:0000256" key="1">
    <source>
        <dbReference type="ARBA" id="ARBA00023015"/>
    </source>
</evidence>
<dbReference type="SUPFAM" id="SSF52172">
    <property type="entry name" value="CheY-like"/>
    <property type="match status" value="1"/>
</dbReference>
<dbReference type="PRINTS" id="PR00038">
    <property type="entry name" value="HTHLUXR"/>
</dbReference>
<dbReference type="Pfam" id="PF00072">
    <property type="entry name" value="Response_reg"/>
    <property type="match status" value="1"/>
</dbReference>
<protein>
    <recommendedName>
        <fullName evidence="9">DNA-binding response regulator</fullName>
    </recommendedName>
</protein>
<keyword evidence="4" id="KW-0597">Phosphoprotein</keyword>
<evidence type="ECO:0000256" key="2">
    <source>
        <dbReference type="ARBA" id="ARBA00023125"/>
    </source>
</evidence>
<dbReference type="InterPro" id="IPR011006">
    <property type="entry name" value="CheY-like_superfamily"/>
</dbReference>
<evidence type="ECO:0000313" key="7">
    <source>
        <dbReference type="EMBL" id="APE37532.1"/>
    </source>
</evidence>
<feature type="modified residue" description="4-aspartylphosphate" evidence="4">
    <location>
        <position position="55"/>
    </location>
</feature>
<keyword evidence="8" id="KW-1185">Reference proteome</keyword>
<dbReference type="GO" id="GO:0000160">
    <property type="term" value="P:phosphorelay signal transduction system"/>
    <property type="evidence" value="ECO:0007669"/>
    <property type="project" value="InterPro"/>
</dbReference>
<dbReference type="InterPro" id="IPR039420">
    <property type="entry name" value="WalR-like"/>
</dbReference>
<dbReference type="EMBL" id="CP018082">
    <property type="protein sequence ID" value="APE37532.1"/>
    <property type="molecule type" value="Genomic_DNA"/>
</dbReference>
<evidence type="ECO:0000256" key="4">
    <source>
        <dbReference type="PROSITE-ProRule" id="PRU00169"/>
    </source>
</evidence>
<dbReference type="SMART" id="SM00421">
    <property type="entry name" value="HTH_LUXR"/>
    <property type="match status" value="1"/>
</dbReference>
<feature type="domain" description="Response regulatory" evidence="6">
    <location>
        <begin position="4"/>
        <end position="124"/>
    </location>
</feature>
<dbReference type="PROSITE" id="PS50043">
    <property type="entry name" value="HTH_LUXR_2"/>
    <property type="match status" value="1"/>
</dbReference>
<dbReference type="KEGG" id="nsl:BOX37_30420"/>
<dbReference type="Gene3D" id="3.40.50.2300">
    <property type="match status" value="1"/>
</dbReference>
<evidence type="ECO:0000256" key="3">
    <source>
        <dbReference type="ARBA" id="ARBA00023163"/>
    </source>
</evidence>
<dbReference type="AlphaFoldDB" id="A0A1J0VZN8"/>
<dbReference type="InterPro" id="IPR000792">
    <property type="entry name" value="Tscrpt_reg_LuxR_C"/>
</dbReference>